<evidence type="ECO:0000256" key="3">
    <source>
        <dbReference type="ARBA" id="ARBA00022448"/>
    </source>
</evidence>
<comment type="subcellular location">
    <subcellularLocation>
        <location evidence="1">Cell membrane</location>
        <topology evidence="1">Multi-pass membrane protein</topology>
    </subcellularLocation>
</comment>
<dbReference type="Proteomes" id="UP000076335">
    <property type="component" value="Unassembled WGS sequence"/>
</dbReference>
<dbReference type="Gene3D" id="1.20.1720.10">
    <property type="entry name" value="Multidrug resistance protein D"/>
    <property type="match status" value="1"/>
</dbReference>
<feature type="transmembrane region" description="Helical" evidence="8">
    <location>
        <begin position="370"/>
        <end position="392"/>
    </location>
</feature>
<proteinExistence type="inferred from homology"/>
<feature type="transmembrane region" description="Helical" evidence="8">
    <location>
        <begin position="306"/>
        <end position="326"/>
    </location>
</feature>
<feature type="transmembrane region" description="Helical" evidence="8">
    <location>
        <begin position="144"/>
        <end position="165"/>
    </location>
</feature>
<dbReference type="Gene3D" id="1.20.1250.20">
    <property type="entry name" value="MFS general substrate transporter like domains"/>
    <property type="match status" value="1"/>
</dbReference>
<feature type="transmembrane region" description="Helical" evidence="8">
    <location>
        <begin position="171"/>
        <end position="192"/>
    </location>
</feature>
<feature type="domain" description="Major facilitator superfamily (MFS) profile" evidence="9">
    <location>
        <begin position="19"/>
        <end position="505"/>
    </location>
</feature>
<feature type="transmembrane region" description="Helical" evidence="8">
    <location>
        <begin position="273"/>
        <end position="294"/>
    </location>
</feature>
<feature type="transmembrane region" description="Helical" evidence="8">
    <location>
        <begin position="235"/>
        <end position="252"/>
    </location>
</feature>
<organism evidence="10 11">
    <name type="scientific">Thalassospira lucentensis</name>
    <dbReference type="NCBI Taxonomy" id="168935"/>
    <lineage>
        <taxon>Bacteria</taxon>
        <taxon>Pseudomonadati</taxon>
        <taxon>Pseudomonadota</taxon>
        <taxon>Alphaproteobacteria</taxon>
        <taxon>Rhodospirillales</taxon>
        <taxon>Thalassospiraceae</taxon>
        <taxon>Thalassospira</taxon>
    </lineage>
</organism>
<feature type="transmembrane region" description="Helical" evidence="8">
    <location>
        <begin position="482"/>
        <end position="499"/>
    </location>
</feature>
<dbReference type="AlphaFoldDB" id="A0A154L8V3"/>
<comment type="similarity">
    <text evidence="2">Belongs to the major facilitator superfamily. EmrB family.</text>
</comment>
<evidence type="ECO:0000256" key="1">
    <source>
        <dbReference type="ARBA" id="ARBA00004651"/>
    </source>
</evidence>
<evidence type="ECO:0000259" key="9">
    <source>
        <dbReference type="PROSITE" id="PS50850"/>
    </source>
</evidence>
<keyword evidence="7 8" id="KW-0472">Membrane</keyword>
<evidence type="ECO:0000256" key="7">
    <source>
        <dbReference type="ARBA" id="ARBA00023136"/>
    </source>
</evidence>
<name>A0A154L8V3_9PROT</name>
<gene>
    <name evidence="10" type="ORF">AUP42_16470</name>
</gene>
<keyword evidence="3" id="KW-0813">Transport</keyword>
<keyword evidence="4" id="KW-1003">Cell membrane</keyword>
<dbReference type="InterPro" id="IPR011701">
    <property type="entry name" value="MFS"/>
</dbReference>
<evidence type="ECO:0000256" key="6">
    <source>
        <dbReference type="ARBA" id="ARBA00022989"/>
    </source>
</evidence>
<dbReference type="SUPFAM" id="SSF103473">
    <property type="entry name" value="MFS general substrate transporter"/>
    <property type="match status" value="1"/>
</dbReference>
<evidence type="ECO:0000256" key="2">
    <source>
        <dbReference type="ARBA" id="ARBA00008537"/>
    </source>
</evidence>
<dbReference type="OrthoDB" id="9771737at2"/>
<sequence length="517" mass="56323">MNAAATAASETTPLERGLTTVSIMLATIMQALDTTIANVALPHMQGSMAATQDQISWVLTSYIVAAAIMTPPTGFLASRFGRKKLFLVSVTGFTIASMLCGAAVSLPEMVVFRLLQGAFGAGLVPLSQAVLLDTYPKEKHGSAMAMWGMGVMLGPILGPTLGGYLTEYYNWRWVFYINLPVGLLALGGIMAFVPETDKRKGLSFDWFGFALLSLSIGALQMMLDRGESQNWFSSSEILIETALAAVCLYMFIVHMFTARNPFLEPGLFADRNFVIGLFFIFIVGVVLLATLALLPPFLQNLMGYPVVTAGMLLAPRGVGTMIAMMLVGRLIGKIDIRLLILFGLFMTALSLYQMMGFTTEVSEFTIIRTGIIQGIGLGFIFVPLSTITFATLDPHYRTEGTAMFSLMRNIGSSIGISVMTTMLTQNTQVMHASLAATLTPFRMALQSPWLPETWDWQSATGAVTLNQVVTAQANTVAYLNDFQAMMWIVIAVVPLLLLMQGPKRKAPSRDEHMEVME</sequence>
<dbReference type="EMBL" id="LPVY01000007">
    <property type="protein sequence ID" value="KZB66113.1"/>
    <property type="molecule type" value="Genomic_DNA"/>
</dbReference>
<dbReference type="InterPro" id="IPR004638">
    <property type="entry name" value="EmrB-like"/>
</dbReference>
<comment type="caution">
    <text evidence="10">The sequence shown here is derived from an EMBL/GenBank/DDBJ whole genome shotgun (WGS) entry which is preliminary data.</text>
</comment>
<evidence type="ECO:0000313" key="11">
    <source>
        <dbReference type="Proteomes" id="UP000076335"/>
    </source>
</evidence>
<evidence type="ECO:0000313" key="10">
    <source>
        <dbReference type="EMBL" id="KZB66113.1"/>
    </source>
</evidence>
<dbReference type="CDD" id="cd17503">
    <property type="entry name" value="MFS_LmrB_MDR_like"/>
    <property type="match status" value="1"/>
</dbReference>
<accession>A0A154L8V3</accession>
<dbReference type="InterPro" id="IPR036259">
    <property type="entry name" value="MFS_trans_sf"/>
</dbReference>
<evidence type="ECO:0000256" key="8">
    <source>
        <dbReference type="SAM" id="Phobius"/>
    </source>
</evidence>
<feature type="transmembrane region" description="Helical" evidence="8">
    <location>
        <begin position="55"/>
        <end position="78"/>
    </location>
</feature>
<keyword evidence="6 8" id="KW-1133">Transmembrane helix</keyword>
<dbReference type="Pfam" id="PF07690">
    <property type="entry name" value="MFS_1"/>
    <property type="match status" value="1"/>
</dbReference>
<reference evidence="10 11" key="1">
    <citation type="submission" date="2015-12" db="EMBL/GenBank/DDBJ databases">
        <title>Genome sequence of Thalassospira lucentensis MCCC 1A02072.</title>
        <authorList>
            <person name="Lu L."/>
            <person name="Lai Q."/>
            <person name="Shao Z."/>
            <person name="Qian P."/>
        </authorList>
    </citation>
    <scope>NUCLEOTIDE SEQUENCE [LARGE SCALE GENOMIC DNA]</scope>
    <source>
        <strain evidence="10 11">MCCC 1A02072</strain>
    </source>
</reference>
<evidence type="ECO:0000256" key="4">
    <source>
        <dbReference type="ARBA" id="ARBA00022475"/>
    </source>
</evidence>
<keyword evidence="5 8" id="KW-0812">Transmembrane</keyword>
<dbReference type="GO" id="GO:0005886">
    <property type="term" value="C:plasma membrane"/>
    <property type="evidence" value="ECO:0007669"/>
    <property type="project" value="UniProtKB-SubCell"/>
</dbReference>
<dbReference type="InterPro" id="IPR020846">
    <property type="entry name" value="MFS_dom"/>
</dbReference>
<evidence type="ECO:0000256" key="5">
    <source>
        <dbReference type="ARBA" id="ARBA00022692"/>
    </source>
</evidence>
<dbReference type="PANTHER" id="PTHR42718">
    <property type="entry name" value="MAJOR FACILITATOR SUPERFAMILY MULTIDRUG TRANSPORTER MFSC"/>
    <property type="match status" value="1"/>
</dbReference>
<feature type="transmembrane region" description="Helical" evidence="8">
    <location>
        <begin position="338"/>
        <end position="358"/>
    </location>
</feature>
<feature type="transmembrane region" description="Helical" evidence="8">
    <location>
        <begin position="204"/>
        <end position="223"/>
    </location>
</feature>
<feature type="transmembrane region" description="Helical" evidence="8">
    <location>
        <begin position="85"/>
        <end position="104"/>
    </location>
</feature>
<protein>
    <submittedName>
        <fullName evidence="10">Disulfide bond formation protein DsbA</fullName>
    </submittedName>
</protein>
<dbReference type="NCBIfam" id="TIGR00711">
    <property type="entry name" value="efflux_EmrB"/>
    <property type="match status" value="1"/>
</dbReference>
<feature type="transmembrane region" description="Helical" evidence="8">
    <location>
        <begin position="404"/>
        <end position="424"/>
    </location>
</feature>
<dbReference type="PANTHER" id="PTHR42718:SF9">
    <property type="entry name" value="MAJOR FACILITATOR SUPERFAMILY MULTIDRUG TRANSPORTER MFSC"/>
    <property type="match status" value="1"/>
</dbReference>
<dbReference type="RefSeq" id="WP_062950823.1">
    <property type="nucleotide sequence ID" value="NZ_LPVY01000007.1"/>
</dbReference>
<dbReference type="GO" id="GO:0022857">
    <property type="term" value="F:transmembrane transporter activity"/>
    <property type="evidence" value="ECO:0007669"/>
    <property type="project" value="InterPro"/>
</dbReference>
<dbReference type="PROSITE" id="PS50850">
    <property type="entry name" value="MFS"/>
    <property type="match status" value="1"/>
</dbReference>
<feature type="transmembrane region" description="Helical" evidence="8">
    <location>
        <begin position="110"/>
        <end position="132"/>
    </location>
</feature>